<dbReference type="PANTHER" id="PTHR45436">
    <property type="entry name" value="SENSOR HISTIDINE KINASE YKOH"/>
    <property type="match status" value="1"/>
</dbReference>
<dbReference type="RefSeq" id="WP_155092219.1">
    <property type="nucleotide sequence ID" value="NZ_WMJX01000015.1"/>
</dbReference>
<dbReference type="InterPro" id="IPR036890">
    <property type="entry name" value="HATPase_C_sf"/>
</dbReference>
<evidence type="ECO:0000256" key="7">
    <source>
        <dbReference type="ARBA" id="ARBA00022989"/>
    </source>
</evidence>
<dbReference type="OrthoDB" id="1522504at2"/>
<dbReference type="InterPro" id="IPR036097">
    <property type="entry name" value="HisK_dim/P_sf"/>
</dbReference>
<evidence type="ECO:0000256" key="5">
    <source>
        <dbReference type="ARBA" id="ARBA00022692"/>
    </source>
</evidence>
<comment type="catalytic activity">
    <reaction evidence="1">
        <text>ATP + protein L-histidine = ADP + protein N-phospho-L-histidine.</text>
        <dbReference type="EC" id="2.7.13.3"/>
    </reaction>
</comment>
<dbReference type="SUPFAM" id="SSF55874">
    <property type="entry name" value="ATPase domain of HSP90 chaperone/DNA topoisomerase II/histidine kinase"/>
    <property type="match status" value="1"/>
</dbReference>
<feature type="transmembrane region" description="Helical" evidence="8">
    <location>
        <begin position="135"/>
        <end position="158"/>
    </location>
</feature>
<evidence type="ECO:0000256" key="3">
    <source>
        <dbReference type="ARBA" id="ARBA00022553"/>
    </source>
</evidence>
<keyword evidence="6 10" id="KW-0418">Kinase</keyword>
<dbReference type="GO" id="GO:0000155">
    <property type="term" value="F:phosphorelay sensor kinase activity"/>
    <property type="evidence" value="ECO:0007669"/>
    <property type="project" value="InterPro"/>
</dbReference>
<dbReference type="Gene3D" id="3.30.565.10">
    <property type="entry name" value="Histidine kinase-like ATPase, C-terminal domain"/>
    <property type="match status" value="1"/>
</dbReference>
<feature type="domain" description="Histidine kinase" evidence="9">
    <location>
        <begin position="219"/>
        <end position="405"/>
    </location>
</feature>
<dbReference type="PROSITE" id="PS50109">
    <property type="entry name" value="HIS_KIN"/>
    <property type="match status" value="1"/>
</dbReference>
<dbReference type="EC" id="2.7.13.3" evidence="2"/>
<reference evidence="10 11" key="1">
    <citation type="submission" date="2019-11" db="EMBL/GenBank/DDBJ databases">
        <title>Genome of Strain BIT-d1.</title>
        <authorList>
            <person name="Yang Y."/>
        </authorList>
    </citation>
    <scope>NUCLEOTIDE SEQUENCE [LARGE SCALE GENOMIC DNA]</scope>
    <source>
        <strain evidence="10 11">BIT-d1</strain>
    </source>
</reference>
<dbReference type="InterPro" id="IPR005467">
    <property type="entry name" value="His_kinase_dom"/>
</dbReference>
<keyword evidence="4" id="KW-0808">Transferase</keyword>
<gene>
    <name evidence="10" type="ORF">GJV76_08620</name>
</gene>
<accession>A0A6I3LNK3</accession>
<dbReference type="AlphaFoldDB" id="A0A6I3LNK3"/>
<evidence type="ECO:0000313" key="10">
    <source>
        <dbReference type="EMBL" id="MTG98191.1"/>
    </source>
</evidence>
<dbReference type="Gene3D" id="1.10.287.130">
    <property type="match status" value="1"/>
</dbReference>
<dbReference type="EMBL" id="WMJX01000015">
    <property type="protein sequence ID" value="MTG98191.1"/>
    <property type="molecule type" value="Genomic_DNA"/>
</dbReference>
<evidence type="ECO:0000256" key="8">
    <source>
        <dbReference type="SAM" id="Phobius"/>
    </source>
</evidence>
<comment type="caution">
    <text evidence="10">The sequence shown here is derived from an EMBL/GenBank/DDBJ whole genome shotgun (WGS) entry which is preliminary data.</text>
</comment>
<evidence type="ECO:0000259" key="9">
    <source>
        <dbReference type="PROSITE" id="PS50109"/>
    </source>
</evidence>
<dbReference type="Proteomes" id="UP000438760">
    <property type="component" value="Unassembled WGS sequence"/>
</dbReference>
<feature type="transmembrane region" description="Helical" evidence="8">
    <location>
        <begin position="12"/>
        <end position="30"/>
    </location>
</feature>
<evidence type="ECO:0000256" key="6">
    <source>
        <dbReference type="ARBA" id="ARBA00022777"/>
    </source>
</evidence>
<sequence>MKLHHHTQKYLTIGILIVLSIWVALFYTILLDEVYDNIDDGLKNTKIEIIKKAYDNPEIRNKPQFGLNNFRITALPPGEYSTKNSFVTKMVFLPYDDEEQPMRILTTFFQDSNENNYKLEIRTSTIEADELLQDFGLAVLALYFMLLLSIFLINYIVLRRVWKPFHSLLSKLKAYRVGNDFKPETTNKITEFKALEDELKRMIHNIENTFTQQKMFISNAAHETQTPLAIATNKLELLFEDTNLTDKQIEQLVSVHQSLNRLIKLNRSLLMLSKIENHQYTQVESINFNDLIQRTIEEFEDIYEFKEISVAVNKISPNPLIITMDKGLAITLFNNLFKNAINHNFESGKIEIEINSDYFLIKNTSYSPALDPTLIYNRFYRSTTNEQSTGLGLALVQTIIKETSGLSIDYYYHQNYHCFKISYSF</sequence>
<proteinExistence type="predicted"/>
<evidence type="ECO:0000256" key="2">
    <source>
        <dbReference type="ARBA" id="ARBA00012438"/>
    </source>
</evidence>
<evidence type="ECO:0000313" key="11">
    <source>
        <dbReference type="Proteomes" id="UP000438760"/>
    </source>
</evidence>
<dbReference type="InterPro" id="IPR050428">
    <property type="entry name" value="TCS_sensor_his_kinase"/>
</dbReference>
<dbReference type="CDD" id="cd00082">
    <property type="entry name" value="HisKA"/>
    <property type="match status" value="1"/>
</dbReference>
<dbReference type="SUPFAM" id="SSF47384">
    <property type="entry name" value="Homodimeric domain of signal transducing histidine kinase"/>
    <property type="match status" value="1"/>
</dbReference>
<dbReference type="PANTHER" id="PTHR45436:SF5">
    <property type="entry name" value="SENSOR HISTIDINE KINASE TRCS"/>
    <property type="match status" value="1"/>
</dbReference>
<dbReference type="GO" id="GO:0005886">
    <property type="term" value="C:plasma membrane"/>
    <property type="evidence" value="ECO:0007669"/>
    <property type="project" value="TreeGrafter"/>
</dbReference>
<dbReference type="Pfam" id="PF00512">
    <property type="entry name" value="HisKA"/>
    <property type="match status" value="1"/>
</dbReference>
<dbReference type="Pfam" id="PF02518">
    <property type="entry name" value="HATPase_c"/>
    <property type="match status" value="1"/>
</dbReference>
<keyword evidence="5 8" id="KW-0812">Transmembrane</keyword>
<protein>
    <recommendedName>
        <fullName evidence="2">histidine kinase</fullName>
        <ecNumber evidence="2">2.7.13.3</ecNumber>
    </recommendedName>
</protein>
<dbReference type="InterPro" id="IPR003661">
    <property type="entry name" value="HisK_dim/P_dom"/>
</dbReference>
<evidence type="ECO:0000256" key="4">
    <source>
        <dbReference type="ARBA" id="ARBA00022679"/>
    </source>
</evidence>
<keyword evidence="8" id="KW-0472">Membrane</keyword>
<dbReference type="InterPro" id="IPR003594">
    <property type="entry name" value="HATPase_dom"/>
</dbReference>
<keyword evidence="3" id="KW-0597">Phosphoprotein</keyword>
<organism evidence="10 11">
    <name type="scientific">Myroides albus</name>
    <dbReference type="NCBI Taxonomy" id="2562892"/>
    <lineage>
        <taxon>Bacteria</taxon>
        <taxon>Pseudomonadati</taxon>
        <taxon>Bacteroidota</taxon>
        <taxon>Flavobacteriia</taxon>
        <taxon>Flavobacteriales</taxon>
        <taxon>Flavobacteriaceae</taxon>
        <taxon>Myroides</taxon>
    </lineage>
</organism>
<keyword evidence="11" id="KW-1185">Reference proteome</keyword>
<evidence type="ECO:0000256" key="1">
    <source>
        <dbReference type="ARBA" id="ARBA00000085"/>
    </source>
</evidence>
<keyword evidence="7 8" id="KW-1133">Transmembrane helix</keyword>
<dbReference type="SMART" id="SM00388">
    <property type="entry name" value="HisKA"/>
    <property type="match status" value="1"/>
</dbReference>
<name>A0A6I3LNK3_9FLAO</name>